<dbReference type="eggNOG" id="KOG1325">
    <property type="taxonomic scope" value="Eukaryota"/>
</dbReference>
<dbReference type="Pfam" id="PF01735">
    <property type="entry name" value="PLA2_B"/>
    <property type="match status" value="2"/>
</dbReference>
<dbReference type="InterPro" id="IPR016035">
    <property type="entry name" value="Acyl_Trfase/lysoPLipase"/>
</dbReference>
<dbReference type="EC" id="3.1.1.5" evidence="6"/>
<sequence>LSEYENSYINQRHRSTQLSLKHVLKRNCIPGFEASQVLDSLSPVNIAIAISGGGYRSMLTAAGVLAAYDSRTPGSQNPGHLGGFLQATSYIAGISGGSWVVMSVAVNDYKPMVQLKDEELHAIEGRLLIGIPDFDPGFKGNSPKSEHIETREDGTVSSVLSYFGFNKKKGTEPRFSTKLLTMMENKNQISGENKIKDIYNFYESIHNQVRSKKKSGSYISFTDYWGRALNQKLFTSFTSRTFSSLKELPSMKSFAQPFPILCAVLKSPIQKETSQKSHLVEFTPEEFGSWDSYMPGFIKTKYLGSTIKNGFPVDGCKMGYDDVGFLVATSSSLFNNVFLYVYNYLMKVNHEEKTAIQTILSTFGLSSNYTDSSIPQHHPDYAIYSPNPFSEYEEAEDSISSQQHMYLADGGDDGQNIPFQPLLQPARNLDLILAFDMSSDLYNFPNGSSLTKTASRFHNSDATMEINTFSISGYKQAVFPKVPSAEQIKQLPNTPMFLGCDLIFDYPRLEGSHIKQVDGNFLPPLLVYTPNRHISYASNTSTFQLSYNHSEINQMFQNGYELATANNSTDFAACISCAAIKRKVDKMHFRQLPKALTMGLDLPEYCHQCLNKYCWHETRISTV</sequence>
<dbReference type="HOGENOM" id="CLU_014602_2_0_1"/>
<evidence type="ECO:0000256" key="6">
    <source>
        <dbReference type="RuleBase" id="RU362103"/>
    </source>
</evidence>
<comment type="catalytic activity">
    <reaction evidence="6">
        <text>a 1-acyl-sn-glycero-3-phosphocholine + H2O = sn-glycerol 3-phosphocholine + a fatty acid + H(+)</text>
        <dbReference type="Rhea" id="RHEA:15177"/>
        <dbReference type="ChEBI" id="CHEBI:15377"/>
        <dbReference type="ChEBI" id="CHEBI:15378"/>
        <dbReference type="ChEBI" id="CHEBI:16870"/>
        <dbReference type="ChEBI" id="CHEBI:28868"/>
        <dbReference type="ChEBI" id="CHEBI:58168"/>
        <dbReference type="EC" id="3.1.1.5"/>
    </reaction>
</comment>
<dbReference type="STRING" id="590646.G3B131"/>
<reference evidence="8 9" key="1">
    <citation type="journal article" date="2011" name="Proc. Natl. Acad. Sci. U.S.A.">
        <title>Comparative genomics of xylose-fermenting fungi for enhanced biofuel production.</title>
        <authorList>
            <person name="Wohlbach D.J."/>
            <person name="Kuo A."/>
            <person name="Sato T.K."/>
            <person name="Potts K.M."/>
            <person name="Salamov A.A."/>
            <person name="LaButti K.M."/>
            <person name="Sun H."/>
            <person name="Clum A."/>
            <person name="Pangilinan J.L."/>
            <person name="Lindquist E.A."/>
            <person name="Lucas S."/>
            <person name="Lapidus A."/>
            <person name="Jin M."/>
            <person name="Gunawan C."/>
            <person name="Balan V."/>
            <person name="Dale B.E."/>
            <person name="Jeffries T.W."/>
            <person name="Zinkel R."/>
            <person name="Barry K.W."/>
            <person name="Grigoriev I.V."/>
            <person name="Gasch A.P."/>
        </authorList>
    </citation>
    <scope>NUCLEOTIDE SEQUENCE [LARGE SCALE GENOMIC DNA]</scope>
    <source>
        <strain evidence="9">ATCC 10573 / BCRC 21748 / CBS 615 / JCM 9827 / NBRC 10315 / NRRL Y-1498 / VKM Y-70</strain>
    </source>
</reference>
<dbReference type="Gene3D" id="3.40.1090.10">
    <property type="entry name" value="Cytosolic phospholipase A2 catalytic domain"/>
    <property type="match status" value="1"/>
</dbReference>
<accession>G3B131</accession>
<dbReference type="GeneID" id="18245677"/>
<name>G3B131_CANTC</name>
<dbReference type="OrthoDB" id="4084751at2759"/>
<evidence type="ECO:0000256" key="5">
    <source>
        <dbReference type="PROSITE-ProRule" id="PRU00555"/>
    </source>
</evidence>
<dbReference type="EMBL" id="GL996515">
    <property type="protein sequence ID" value="EGV64866.1"/>
    <property type="molecule type" value="Genomic_DNA"/>
</dbReference>
<dbReference type="AlphaFoldDB" id="G3B131"/>
<evidence type="ECO:0000256" key="1">
    <source>
        <dbReference type="ARBA" id="ARBA00008780"/>
    </source>
</evidence>
<evidence type="ECO:0000256" key="4">
    <source>
        <dbReference type="ARBA" id="ARBA00023098"/>
    </source>
</evidence>
<keyword evidence="3 5" id="KW-0442">Lipid degradation</keyword>
<dbReference type="PANTHER" id="PTHR10728">
    <property type="entry name" value="CYTOSOLIC PHOSPHOLIPASE A2"/>
    <property type="match status" value="1"/>
</dbReference>
<feature type="domain" description="PLA2c" evidence="7">
    <location>
        <begin position="1"/>
        <end position="620"/>
    </location>
</feature>
<dbReference type="PANTHER" id="PTHR10728:SF56">
    <property type="entry name" value="MEIOTIC PHOSPHOLIPASE SPO1-RELATED"/>
    <property type="match status" value="1"/>
</dbReference>
<organism evidence="9">
    <name type="scientific">Candida tenuis (strain ATCC 10573 / BCRC 21748 / CBS 615 / JCM 9827 / NBRC 10315 / NRRL Y-1498 / VKM Y-70)</name>
    <name type="common">Yeast</name>
    <name type="synonym">Yamadazyma tenuis</name>
    <dbReference type="NCBI Taxonomy" id="590646"/>
    <lineage>
        <taxon>Eukaryota</taxon>
        <taxon>Fungi</taxon>
        <taxon>Dikarya</taxon>
        <taxon>Ascomycota</taxon>
        <taxon>Saccharomycotina</taxon>
        <taxon>Pichiomycetes</taxon>
        <taxon>Debaryomycetaceae</taxon>
        <taxon>Yamadazyma</taxon>
    </lineage>
</organism>
<dbReference type="SUPFAM" id="SSF52151">
    <property type="entry name" value="FabD/lysophospholipase-like"/>
    <property type="match status" value="1"/>
</dbReference>
<keyword evidence="4 5" id="KW-0443">Lipid metabolism</keyword>
<dbReference type="GO" id="GO:0046475">
    <property type="term" value="P:glycerophospholipid catabolic process"/>
    <property type="evidence" value="ECO:0007669"/>
    <property type="project" value="TreeGrafter"/>
</dbReference>
<dbReference type="PROSITE" id="PS51210">
    <property type="entry name" value="PLA2C"/>
    <property type="match status" value="1"/>
</dbReference>
<evidence type="ECO:0000256" key="2">
    <source>
        <dbReference type="ARBA" id="ARBA00022801"/>
    </source>
</evidence>
<evidence type="ECO:0000256" key="3">
    <source>
        <dbReference type="ARBA" id="ARBA00022963"/>
    </source>
</evidence>
<feature type="non-terminal residue" evidence="8">
    <location>
        <position position="1"/>
    </location>
</feature>
<dbReference type="InterPro" id="IPR002642">
    <property type="entry name" value="LysoPLipase_cat_dom"/>
</dbReference>
<dbReference type="GO" id="GO:0005783">
    <property type="term" value="C:endoplasmic reticulum"/>
    <property type="evidence" value="ECO:0007669"/>
    <property type="project" value="TreeGrafter"/>
</dbReference>
<protein>
    <recommendedName>
        <fullName evidence="6">Lysophospholipase</fullName>
        <ecNumber evidence="6">3.1.1.5</ecNumber>
    </recommendedName>
</protein>
<dbReference type="SMART" id="SM00022">
    <property type="entry name" value="PLAc"/>
    <property type="match status" value="1"/>
</dbReference>
<evidence type="ECO:0000259" key="7">
    <source>
        <dbReference type="PROSITE" id="PS51210"/>
    </source>
</evidence>
<comment type="similarity">
    <text evidence="1 6">Belongs to the lysophospholipase family.</text>
</comment>
<gene>
    <name evidence="8" type="ORF">CANTEDRAFT_104061</name>
</gene>
<proteinExistence type="inferred from homology"/>
<dbReference type="Proteomes" id="UP000000707">
    <property type="component" value="Unassembled WGS sequence"/>
</dbReference>
<evidence type="ECO:0000313" key="8">
    <source>
        <dbReference type="EMBL" id="EGV64866.1"/>
    </source>
</evidence>
<dbReference type="GO" id="GO:0004623">
    <property type="term" value="F:phospholipase A2 activity"/>
    <property type="evidence" value="ECO:0007669"/>
    <property type="project" value="TreeGrafter"/>
</dbReference>
<keyword evidence="9" id="KW-1185">Reference proteome</keyword>
<dbReference type="GO" id="GO:0005576">
    <property type="term" value="C:extracellular region"/>
    <property type="evidence" value="ECO:0007669"/>
    <property type="project" value="TreeGrafter"/>
</dbReference>
<dbReference type="KEGG" id="cten:18245677"/>
<evidence type="ECO:0000313" key="9">
    <source>
        <dbReference type="Proteomes" id="UP000000707"/>
    </source>
</evidence>
<dbReference type="GO" id="GO:0004622">
    <property type="term" value="F:phosphatidylcholine lysophospholipase activity"/>
    <property type="evidence" value="ECO:0007669"/>
    <property type="project" value="UniProtKB-EC"/>
</dbReference>
<keyword evidence="2 5" id="KW-0378">Hydrolase</keyword>
<dbReference type="GO" id="GO:0005886">
    <property type="term" value="C:plasma membrane"/>
    <property type="evidence" value="ECO:0007669"/>
    <property type="project" value="TreeGrafter"/>
</dbReference>
<dbReference type="GO" id="GO:0005829">
    <property type="term" value="C:cytosol"/>
    <property type="evidence" value="ECO:0007669"/>
    <property type="project" value="TreeGrafter"/>
</dbReference>